<keyword evidence="1" id="KW-0472">Membrane</keyword>
<evidence type="ECO:0000259" key="2">
    <source>
        <dbReference type="Pfam" id="PF20182"/>
    </source>
</evidence>
<keyword evidence="4" id="KW-1185">Reference proteome</keyword>
<reference evidence="3 4" key="2">
    <citation type="journal article" date="2011" name="Stand. Genomic Sci.">
        <title>Complete genome sequence of Tsukamurella paurometabola type strain (no. 33).</title>
        <authorList>
            <person name="Munk A.C."/>
            <person name="Lapidus A."/>
            <person name="Lucas S."/>
            <person name="Nolan M."/>
            <person name="Tice H."/>
            <person name="Cheng J.F."/>
            <person name="Del Rio T.G."/>
            <person name="Goodwin L."/>
            <person name="Pitluck S."/>
            <person name="Liolios K."/>
            <person name="Huntemann M."/>
            <person name="Ivanova N."/>
            <person name="Mavromatis K."/>
            <person name="Mikhailova N."/>
            <person name="Pati A."/>
            <person name="Chen A."/>
            <person name="Palaniappan K."/>
            <person name="Tapia R."/>
            <person name="Han C."/>
            <person name="Land M."/>
            <person name="Hauser L."/>
            <person name="Chang Y.J."/>
            <person name="Jeffries C.D."/>
            <person name="Brettin T."/>
            <person name="Yasawong M."/>
            <person name="Brambilla E.M."/>
            <person name="Rohde M."/>
            <person name="Sikorski J."/>
            <person name="Goker M."/>
            <person name="Detter J.C."/>
            <person name="Woyke T."/>
            <person name="Bristow J."/>
            <person name="Eisen J.A."/>
            <person name="Markowitz V."/>
            <person name="Hugenholtz P."/>
            <person name="Kyrpides N.C."/>
            <person name="Klenk H.P."/>
        </authorList>
    </citation>
    <scope>NUCLEOTIDE SEQUENCE [LARGE SCALE GENOMIC DNA]</scope>
    <source>
        <strain evidence="4">ATCC 8368 / DSM 20162 / CCUG 35730 / CIP 100753 / JCM 10117 / KCTC 9821 / NBRC 16120 / NCIMB 702349 / NCTC 13040</strain>
    </source>
</reference>
<organism evidence="3 4">
    <name type="scientific">Tsukamurella paurometabola (strain ATCC 8368 / DSM 20162 / CCUG 35730 / CIP 100753 / JCM 10117 / KCTC 9821 / NBRC 16120 / NCIMB 702349 / NCTC 13040)</name>
    <name type="common">Corynebacterium paurometabolum</name>
    <dbReference type="NCBI Taxonomy" id="521096"/>
    <lineage>
        <taxon>Bacteria</taxon>
        <taxon>Bacillati</taxon>
        <taxon>Actinomycetota</taxon>
        <taxon>Actinomycetes</taxon>
        <taxon>Mycobacteriales</taxon>
        <taxon>Tsukamurellaceae</taxon>
        <taxon>Tsukamurella</taxon>
    </lineage>
</organism>
<keyword evidence="1" id="KW-1133">Transmembrane helix</keyword>
<reference evidence="4" key="1">
    <citation type="submission" date="2010-03" db="EMBL/GenBank/DDBJ databases">
        <title>The complete chromosome of Tsukamurella paurometabola DSM 20162.</title>
        <authorList>
            <consortium name="US DOE Joint Genome Institute (JGI-PGF)"/>
            <person name="Lucas S."/>
            <person name="Copeland A."/>
            <person name="Lapidus A."/>
            <person name="Glavina del Rio T."/>
            <person name="Dalin E."/>
            <person name="Tice H."/>
            <person name="Bruce D."/>
            <person name="Goodwin L."/>
            <person name="Pitluck S."/>
            <person name="Kyrpides N."/>
            <person name="Mavromatis K."/>
            <person name="Ivanova N."/>
            <person name="Mikhailova N."/>
            <person name="Munk A.C."/>
            <person name="Brettin T."/>
            <person name="Detter J.C."/>
            <person name="Tapia R."/>
            <person name="Han C."/>
            <person name="Larimer F."/>
            <person name="Land M."/>
            <person name="Hauser L."/>
            <person name="Markowitz V."/>
            <person name="Cheng J.-F."/>
            <person name="Hugenholtz P."/>
            <person name="Woyke T."/>
            <person name="Wu D."/>
            <person name="Jando M."/>
            <person name="Brambilla E."/>
            <person name="Klenk H.-P."/>
            <person name="Eisen J.A."/>
        </authorList>
    </citation>
    <scope>NUCLEOTIDE SEQUENCE [LARGE SCALE GENOMIC DNA]</scope>
    <source>
        <strain evidence="4">ATCC 8368 / DSM 20162 / CCUG 35730 / CIP 100753 / JCM 10117 / KCTC 9821 / NBRC 16120 / NCIMB 702349 / NCTC 13040</strain>
    </source>
</reference>
<name>D5UY65_TSUPD</name>
<feature type="transmembrane region" description="Helical" evidence="1">
    <location>
        <begin position="112"/>
        <end position="132"/>
    </location>
</feature>
<feature type="transmembrane region" description="Helical" evidence="1">
    <location>
        <begin position="43"/>
        <end position="68"/>
    </location>
</feature>
<evidence type="ECO:0000313" key="3">
    <source>
        <dbReference type="EMBL" id="ADG78172.1"/>
    </source>
</evidence>
<dbReference type="InterPro" id="IPR046675">
    <property type="entry name" value="DUF6545"/>
</dbReference>
<dbReference type="STRING" id="521096.Tpau_1550"/>
<accession>D5UY65</accession>
<keyword evidence="1" id="KW-0812">Transmembrane</keyword>
<dbReference type="KEGG" id="tpr:Tpau_1550"/>
<dbReference type="Pfam" id="PF20182">
    <property type="entry name" value="DUF6545"/>
    <property type="match status" value="1"/>
</dbReference>
<dbReference type="AlphaFoldDB" id="D5UY65"/>
<dbReference type="RefSeq" id="WP_013126203.1">
    <property type="nucleotide sequence ID" value="NC_014158.1"/>
</dbReference>
<gene>
    <name evidence="3" type="ordered locus">Tpau_1550</name>
</gene>
<feature type="transmembrane region" description="Helical" evidence="1">
    <location>
        <begin position="6"/>
        <end position="31"/>
    </location>
</feature>
<proteinExistence type="predicted"/>
<feature type="domain" description="DUF6545" evidence="2">
    <location>
        <begin position="258"/>
        <end position="381"/>
    </location>
</feature>
<protein>
    <recommendedName>
        <fullName evidence="2">DUF6545 domain-containing protein</fullName>
    </recommendedName>
</protein>
<sequence>MASAENVLAALGTPMYVVAAVMCWLGVALHVRRLLVGRRSTGAIAMLCAFVFKSVTFTLAVPAVYVFVDRVVELPNISRLILNVSGGVLWTGSTLIAFSFWEIGGSPRRASVWTYVTVAGVGAIAMTVLWANCRRVEVASAFPVGGALSPAIIGYLTMYILVLSIGLRQMLVNCTAGQQLPFRPNVRVGLRITAFGARTYLLFCAIRATSILLAVLGVNVSVLQLTTAPLTALAVSVMVIGLSAMAWTPVSGRVSERARRNREYRHLRRLWRDLCDVDDGIRLTPHGSVVGDRGFRLYRRAIEVQDGLMAMVPAELARALATCAASGDSGRAARELAAAIDERLRPSRPSTPPSEPVGLSLHAPSVADISWLAVVGREYRHLTSSGRMLSRIA</sequence>
<feature type="transmembrane region" description="Helical" evidence="1">
    <location>
        <begin position="138"/>
        <end position="162"/>
    </location>
</feature>
<feature type="transmembrane region" description="Helical" evidence="1">
    <location>
        <begin position="80"/>
        <end position="100"/>
    </location>
</feature>
<evidence type="ECO:0000313" key="4">
    <source>
        <dbReference type="Proteomes" id="UP000001213"/>
    </source>
</evidence>
<dbReference type="EMBL" id="CP001966">
    <property type="protein sequence ID" value="ADG78172.1"/>
    <property type="molecule type" value="Genomic_DNA"/>
</dbReference>
<dbReference type="InterPro" id="IPR050039">
    <property type="entry name" value="MAB_1171c-like"/>
</dbReference>
<dbReference type="Proteomes" id="UP000001213">
    <property type="component" value="Chromosome"/>
</dbReference>
<dbReference type="NCBIfam" id="NF042915">
    <property type="entry name" value="MAB_1171c_fam"/>
    <property type="match status" value="1"/>
</dbReference>
<dbReference type="HOGENOM" id="CLU_042795_1_0_11"/>
<evidence type="ECO:0000256" key="1">
    <source>
        <dbReference type="SAM" id="Phobius"/>
    </source>
</evidence>
<feature type="transmembrane region" description="Helical" evidence="1">
    <location>
        <begin position="200"/>
        <end position="222"/>
    </location>
</feature>
<feature type="transmembrane region" description="Helical" evidence="1">
    <location>
        <begin position="228"/>
        <end position="250"/>
    </location>
</feature>